<evidence type="ECO:0000313" key="15">
    <source>
        <dbReference type="EMBL" id="MVZ60648.1"/>
    </source>
</evidence>
<feature type="chain" id="PRO_5027080807" evidence="12">
    <location>
        <begin position="32"/>
        <end position="811"/>
    </location>
</feature>
<dbReference type="PANTHER" id="PTHR30069:SF29">
    <property type="entry name" value="HEMOGLOBIN AND HEMOGLOBIN-HAPTOGLOBIN-BINDING PROTEIN 1-RELATED"/>
    <property type="match status" value="1"/>
</dbReference>
<keyword evidence="7 10" id="KW-0472">Membrane</keyword>
<evidence type="ECO:0000256" key="12">
    <source>
        <dbReference type="SAM" id="SignalP"/>
    </source>
</evidence>
<evidence type="ECO:0000256" key="6">
    <source>
        <dbReference type="ARBA" id="ARBA00023077"/>
    </source>
</evidence>
<dbReference type="InterPro" id="IPR012910">
    <property type="entry name" value="Plug_dom"/>
</dbReference>
<proteinExistence type="inferred from homology"/>
<keyword evidence="8 15" id="KW-0675">Receptor</keyword>
<name>A0A6N8KXK9_9SPHI</name>
<dbReference type="GO" id="GO:0009279">
    <property type="term" value="C:cell outer membrane"/>
    <property type="evidence" value="ECO:0007669"/>
    <property type="project" value="UniProtKB-SubCell"/>
</dbReference>
<dbReference type="Gene3D" id="2.170.130.10">
    <property type="entry name" value="TonB-dependent receptor, plug domain"/>
    <property type="match status" value="1"/>
</dbReference>
<evidence type="ECO:0000256" key="8">
    <source>
        <dbReference type="ARBA" id="ARBA00023170"/>
    </source>
</evidence>
<evidence type="ECO:0000256" key="7">
    <source>
        <dbReference type="ARBA" id="ARBA00023136"/>
    </source>
</evidence>
<sequence length="811" mass="92346">MKSIFYRTLKKLSLTSLFLVCIHLYTCPLQAQTRVKTVLSGTVVDEQGKPIVDAFIYIKRSPYATFSNKKGEYQINIKPGKYDLFCTKAGFVRQHRAVNISSGEALTKDFGLKVDPRTKIEEVYVRGKSTVQQVQETPFNVVALDARKFHNSNQEIGRVLNKASGVRIRESGGLGSDMQVMMDGFAGKHIKVFIDGIPQEGVGSSFGLNNIPVNFAERIEIYKGVVPVEFGTDAMGGVINIVTKKRMDQWYLDASYSFGSFQTHRSYLNLGITDAHGLHFELGAFQNSSDNSYYTDTPVKDFKTGAIDRDVVEHVKRFNDAYHNEAIMAKIGYVNTPWADRLLVGFTFSNMHKDIQTGVRQEIVFGNKYRKGHAILPSLEYMKKDLLIPNLNVRLTANYNRNISENVDTSSYEFNWRHEQRPLTMPGEQVFLHLRSENENYNATFNANYNIGKQHHFSLNHILNHFERDNKSLLGAGGGWDPIKKQTKKNVSGLSYRYSPTKYLYVDVFGKYFNQYVSGPIAKTSTQDVLTKTTTNIDNFGYGAAASYFIIKNLQAKLSYEHVNRLPTIEELFGDEDLESGRIGLKPEKSHNLNANLSYQFELGRNNLYVEGGLVYRDIEDYIRRNIEQLGGGKVGGTFVNHGKVLTKGYILSARYHFAKRVIFGAGFTKMDVRDNVETMGVGTLQKNLTYKSRIPNLPYRFANMDLSIQHPNLFEKGSLLTLTYDNLYMHGFPLYSEALGSESRFVVPSQFSHNLMLAYSFRRGKYNLSFECQNFTNEKLYDNFSLQKAGRAFYAKLRIALHKHNNWEKN</sequence>
<feature type="domain" description="TonB-dependent receptor-like beta-barrel" evidence="13">
    <location>
        <begin position="332"/>
        <end position="775"/>
    </location>
</feature>
<dbReference type="PROSITE" id="PS52016">
    <property type="entry name" value="TONB_DEPENDENT_REC_3"/>
    <property type="match status" value="1"/>
</dbReference>
<gene>
    <name evidence="15" type="ORF">GQF63_01300</name>
</gene>
<dbReference type="InterPro" id="IPR036942">
    <property type="entry name" value="Beta-barrel_TonB_sf"/>
</dbReference>
<dbReference type="Pfam" id="PF07715">
    <property type="entry name" value="Plug"/>
    <property type="match status" value="1"/>
</dbReference>
<dbReference type="SUPFAM" id="SSF49464">
    <property type="entry name" value="Carboxypeptidase regulatory domain-like"/>
    <property type="match status" value="1"/>
</dbReference>
<evidence type="ECO:0000256" key="3">
    <source>
        <dbReference type="ARBA" id="ARBA00022452"/>
    </source>
</evidence>
<evidence type="ECO:0000256" key="1">
    <source>
        <dbReference type="ARBA" id="ARBA00004571"/>
    </source>
</evidence>
<keyword evidence="4 10" id="KW-0812">Transmembrane</keyword>
<comment type="caution">
    <text evidence="15">The sequence shown here is derived from an EMBL/GenBank/DDBJ whole genome shotgun (WGS) entry which is preliminary data.</text>
</comment>
<organism evidence="15 16">
    <name type="scientific">Sphingobacterium humi</name>
    <dbReference type="NCBI Taxonomy" id="1796905"/>
    <lineage>
        <taxon>Bacteria</taxon>
        <taxon>Pseudomonadati</taxon>
        <taxon>Bacteroidota</taxon>
        <taxon>Sphingobacteriia</taxon>
        <taxon>Sphingobacteriales</taxon>
        <taxon>Sphingobacteriaceae</taxon>
        <taxon>Sphingobacterium</taxon>
    </lineage>
</organism>
<keyword evidence="16" id="KW-1185">Reference proteome</keyword>
<dbReference type="Pfam" id="PF00593">
    <property type="entry name" value="TonB_dep_Rec_b-barrel"/>
    <property type="match status" value="1"/>
</dbReference>
<keyword evidence="2 10" id="KW-0813">Transport</keyword>
<keyword evidence="9 10" id="KW-0998">Cell outer membrane</keyword>
<keyword evidence="5 12" id="KW-0732">Signal</keyword>
<dbReference type="Proteomes" id="UP000435036">
    <property type="component" value="Unassembled WGS sequence"/>
</dbReference>
<keyword evidence="6 11" id="KW-0798">TonB box</keyword>
<dbReference type="RefSeq" id="WP_160367284.1">
    <property type="nucleotide sequence ID" value="NZ_WSQA01000001.1"/>
</dbReference>
<dbReference type="Gene3D" id="2.60.40.1120">
    <property type="entry name" value="Carboxypeptidase-like, regulatory domain"/>
    <property type="match status" value="1"/>
</dbReference>
<dbReference type="InterPro" id="IPR037066">
    <property type="entry name" value="Plug_dom_sf"/>
</dbReference>
<comment type="subcellular location">
    <subcellularLocation>
        <location evidence="1 10">Cell outer membrane</location>
        <topology evidence="1 10">Multi-pass membrane protein</topology>
    </subcellularLocation>
</comment>
<dbReference type="InterPro" id="IPR039426">
    <property type="entry name" value="TonB-dep_rcpt-like"/>
</dbReference>
<dbReference type="GO" id="GO:0015344">
    <property type="term" value="F:siderophore uptake transmembrane transporter activity"/>
    <property type="evidence" value="ECO:0007669"/>
    <property type="project" value="TreeGrafter"/>
</dbReference>
<dbReference type="AlphaFoldDB" id="A0A6N8KXK9"/>
<feature type="domain" description="TonB-dependent receptor plug" evidence="14">
    <location>
        <begin position="134"/>
        <end position="238"/>
    </location>
</feature>
<dbReference type="EMBL" id="WSQA01000001">
    <property type="protein sequence ID" value="MVZ60648.1"/>
    <property type="molecule type" value="Genomic_DNA"/>
</dbReference>
<dbReference type="InterPro" id="IPR000531">
    <property type="entry name" value="Beta-barrel_TonB"/>
</dbReference>
<dbReference type="SUPFAM" id="SSF56935">
    <property type="entry name" value="Porins"/>
    <property type="match status" value="1"/>
</dbReference>
<keyword evidence="3 10" id="KW-1134">Transmembrane beta strand</keyword>
<dbReference type="Pfam" id="PF13620">
    <property type="entry name" value="CarboxypepD_reg"/>
    <property type="match status" value="1"/>
</dbReference>
<evidence type="ECO:0000256" key="5">
    <source>
        <dbReference type="ARBA" id="ARBA00022729"/>
    </source>
</evidence>
<dbReference type="GO" id="GO:0044718">
    <property type="term" value="P:siderophore transmembrane transport"/>
    <property type="evidence" value="ECO:0007669"/>
    <property type="project" value="TreeGrafter"/>
</dbReference>
<dbReference type="InterPro" id="IPR008969">
    <property type="entry name" value="CarboxyPept-like_regulatory"/>
</dbReference>
<evidence type="ECO:0000256" key="4">
    <source>
        <dbReference type="ARBA" id="ARBA00022692"/>
    </source>
</evidence>
<evidence type="ECO:0000259" key="14">
    <source>
        <dbReference type="Pfam" id="PF07715"/>
    </source>
</evidence>
<evidence type="ECO:0000313" key="16">
    <source>
        <dbReference type="Proteomes" id="UP000435036"/>
    </source>
</evidence>
<evidence type="ECO:0000259" key="13">
    <source>
        <dbReference type="Pfam" id="PF00593"/>
    </source>
</evidence>
<dbReference type="Gene3D" id="2.40.170.20">
    <property type="entry name" value="TonB-dependent receptor, beta-barrel domain"/>
    <property type="match status" value="1"/>
</dbReference>
<evidence type="ECO:0000256" key="11">
    <source>
        <dbReference type="RuleBase" id="RU003357"/>
    </source>
</evidence>
<evidence type="ECO:0000256" key="10">
    <source>
        <dbReference type="PROSITE-ProRule" id="PRU01360"/>
    </source>
</evidence>
<accession>A0A6N8KXK9</accession>
<dbReference type="PANTHER" id="PTHR30069">
    <property type="entry name" value="TONB-DEPENDENT OUTER MEMBRANE RECEPTOR"/>
    <property type="match status" value="1"/>
</dbReference>
<reference evidence="15 16" key="1">
    <citation type="submission" date="2019-12" db="EMBL/GenBank/DDBJ databases">
        <authorList>
            <person name="Dong K."/>
        </authorList>
    </citation>
    <scope>NUCLEOTIDE SEQUENCE [LARGE SCALE GENOMIC DNA]</scope>
    <source>
        <strain evidence="15 16">JCM 31225</strain>
    </source>
</reference>
<evidence type="ECO:0000256" key="2">
    <source>
        <dbReference type="ARBA" id="ARBA00022448"/>
    </source>
</evidence>
<comment type="similarity">
    <text evidence="10 11">Belongs to the TonB-dependent receptor family.</text>
</comment>
<feature type="signal peptide" evidence="12">
    <location>
        <begin position="1"/>
        <end position="31"/>
    </location>
</feature>
<protein>
    <submittedName>
        <fullName evidence="15">TonB-dependent receptor plug domain-containing protein</fullName>
    </submittedName>
</protein>
<evidence type="ECO:0000256" key="9">
    <source>
        <dbReference type="ARBA" id="ARBA00023237"/>
    </source>
</evidence>
<dbReference type="OrthoDB" id="9812892at2"/>